<dbReference type="Proteomes" id="UP000316093">
    <property type="component" value="Chromosome"/>
</dbReference>
<keyword evidence="3" id="KW-1185">Reference proteome</keyword>
<gene>
    <name evidence="2" type="ORF">FIV34_06735</name>
</gene>
<proteinExistence type="predicted"/>
<dbReference type="KEGG" id="lpy:FIV34_06735"/>
<feature type="signal peptide" evidence="1">
    <location>
        <begin position="1"/>
        <end position="23"/>
    </location>
</feature>
<dbReference type="EMBL" id="CP041046">
    <property type="protein sequence ID" value="QDE38917.1"/>
    <property type="molecule type" value="Genomic_DNA"/>
</dbReference>
<evidence type="ECO:0000256" key="1">
    <source>
        <dbReference type="SAM" id="SignalP"/>
    </source>
</evidence>
<accession>A0A4Y5Z1I4</accession>
<evidence type="ECO:0000313" key="2">
    <source>
        <dbReference type="EMBL" id="QDE38917.1"/>
    </source>
</evidence>
<dbReference type="OrthoDB" id="6025734at2"/>
<sequence length="190" mass="20072">MNRLHIALAASFAVASLSGVAQAAATLPVHHRDYATAPIDGGHQCKVGIATDADGMHAKGLVYVTDGKSITWSTTLKLPEFTEQARATHCVQSGKSLYVLVQGDTNTSPSLSQTLMNVAQLDATTGKVQAMEYVDLADVKGAFSASVETDASHFRVTTPETIEVTGKYVLTDAPDASHDFKVTVKIPLAK</sequence>
<keyword evidence="1" id="KW-0732">Signal</keyword>
<reference evidence="2 3" key="1">
    <citation type="submission" date="2019-06" db="EMBL/GenBank/DDBJ databases">
        <title>A complete genome sequence for Luteibacter pinisoli MAH-14.</title>
        <authorList>
            <person name="Baltrus D.A."/>
        </authorList>
    </citation>
    <scope>NUCLEOTIDE SEQUENCE [LARGE SCALE GENOMIC DNA]</scope>
    <source>
        <strain evidence="2 3">MAH-14</strain>
    </source>
</reference>
<protein>
    <submittedName>
        <fullName evidence="2">Uncharacterized protein</fullName>
    </submittedName>
</protein>
<dbReference type="AlphaFoldDB" id="A0A4Y5Z1I4"/>
<evidence type="ECO:0000313" key="3">
    <source>
        <dbReference type="Proteomes" id="UP000316093"/>
    </source>
</evidence>
<dbReference type="RefSeq" id="WP_139980903.1">
    <property type="nucleotide sequence ID" value="NZ_CP041046.1"/>
</dbReference>
<organism evidence="2 3">
    <name type="scientific">Luteibacter pinisoli</name>
    <dbReference type="NCBI Taxonomy" id="2589080"/>
    <lineage>
        <taxon>Bacteria</taxon>
        <taxon>Pseudomonadati</taxon>
        <taxon>Pseudomonadota</taxon>
        <taxon>Gammaproteobacteria</taxon>
        <taxon>Lysobacterales</taxon>
        <taxon>Rhodanobacteraceae</taxon>
        <taxon>Luteibacter</taxon>
    </lineage>
</organism>
<name>A0A4Y5Z1I4_9GAMM</name>
<feature type="chain" id="PRO_5021377834" evidence="1">
    <location>
        <begin position="24"/>
        <end position="190"/>
    </location>
</feature>